<dbReference type="EMBL" id="HBGD01001136">
    <property type="protein sequence ID" value="CAD9077674.1"/>
    <property type="molecule type" value="Transcribed_RNA"/>
</dbReference>
<keyword evidence="2" id="KW-0472">Membrane</keyword>
<organism evidence="3">
    <name type="scientific">Percolomonas cosmopolitus</name>
    <dbReference type="NCBI Taxonomy" id="63605"/>
    <lineage>
        <taxon>Eukaryota</taxon>
        <taxon>Discoba</taxon>
        <taxon>Heterolobosea</taxon>
        <taxon>Tetramitia</taxon>
        <taxon>Eutetramitia</taxon>
        <taxon>Percolomonadidae</taxon>
        <taxon>Percolomonas</taxon>
    </lineage>
</organism>
<dbReference type="AlphaFoldDB" id="A0A7S1KM19"/>
<keyword evidence="2" id="KW-1133">Transmembrane helix</keyword>
<protein>
    <submittedName>
        <fullName evidence="3">Uncharacterized protein</fullName>
    </submittedName>
</protein>
<proteinExistence type="predicted"/>
<feature type="coiled-coil region" evidence="1">
    <location>
        <begin position="8"/>
        <end position="35"/>
    </location>
</feature>
<gene>
    <name evidence="3" type="ORF">PCOS0759_LOCUS906</name>
</gene>
<feature type="transmembrane region" description="Helical" evidence="2">
    <location>
        <begin position="345"/>
        <end position="365"/>
    </location>
</feature>
<evidence type="ECO:0000256" key="1">
    <source>
        <dbReference type="SAM" id="Coils"/>
    </source>
</evidence>
<name>A0A7S1KM19_9EUKA</name>
<sequence length="475" mass="54581">MRKRVKAGDATQEELDELLRELRQKEEKNKTLIGGKLSVSERKMIDADDIGDVTLHEYIKKQANDDLAEDEVFALKRNFFKKCWGVDNIDEVFVKTYNSFNAHILRSMKDLFLMTYYPEQVKCDSDADKPTKRDEKLDLMKTVLDVVGVSIGGGVISAEERSVRYQKLHKALMKNGGELLKRIKKAYGVRHKFDKTEVKEATYHGFVNALLKSYGMKLERRESGDRNYSYVIASLKDFRVLLFNKYREFSFTRHHFFAGCQERMEEMHGLNMLWFGLPDAGDDQDEADTEVVSFIASGIFLTTFQNTMCYAPPQLSLSTPLNCISSIITSVFYSTNPFCSFTSTVLANFGLFAIPIFFIYFNILLHPVLRMKICFKNYVAGPAETSHPMHQYVPDDAPLEDREDLLELVTRDVLYPPFFPTTNCPSTNDQDTKSDLKEPYWARGQDQISHSPEQSGLRGNCPHCVIMRRHFSARP</sequence>
<evidence type="ECO:0000256" key="2">
    <source>
        <dbReference type="SAM" id="Phobius"/>
    </source>
</evidence>
<keyword evidence="2" id="KW-0812">Transmembrane</keyword>
<reference evidence="3" key="1">
    <citation type="submission" date="2021-01" db="EMBL/GenBank/DDBJ databases">
        <authorList>
            <person name="Corre E."/>
            <person name="Pelletier E."/>
            <person name="Niang G."/>
            <person name="Scheremetjew M."/>
            <person name="Finn R."/>
            <person name="Kale V."/>
            <person name="Holt S."/>
            <person name="Cochrane G."/>
            <person name="Meng A."/>
            <person name="Brown T."/>
            <person name="Cohen L."/>
        </authorList>
    </citation>
    <scope>NUCLEOTIDE SEQUENCE</scope>
    <source>
        <strain evidence="3">WS</strain>
    </source>
</reference>
<accession>A0A7S1KM19</accession>
<evidence type="ECO:0000313" key="3">
    <source>
        <dbReference type="EMBL" id="CAD9077674.1"/>
    </source>
</evidence>
<keyword evidence="1" id="KW-0175">Coiled coil</keyword>